<dbReference type="EMBL" id="JAHIBW010000019">
    <property type="protein sequence ID" value="KAG7301591.1"/>
    <property type="molecule type" value="Genomic_DNA"/>
</dbReference>
<comment type="caution">
    <text evidence="1">The sequence shown here is derived from an EMBL/GenBank/DDBJ whole genome shotgun (WGS) entry which is preliminary data.</text>
</comment>
<gene>
    <name evidence="1" type="ORF">JYU34_014566</name>
</gene>
<protein>
    <submittedName>
        <fullName evidence="1">Uncharacterized protein</fullName>
    </submittedName>
</protein>
<accession>A0ABQ7Q8R9</accession>
<evidence type="ECO:0000313" key="1">
    <source>
        <dbReference type="EMBL" id="KAG7301591.1"/>
    </source>
</evidence>
<proteinExistence type="predicted"/>
<organism evidence="1 2">
    <name type="scientific">Plutella xylostella</name>
    <name type="common">Diamondback moth</name>
    <name type="synonym">Plutella maculipennis</name>
    <dbReference type="NCBI Taxonomy" id="51655"/>
    <lineage>
        <taxon>Eukaryota</taxon>
        <taxon>Metazoa</taxon>
        <taxon>Ecdysozoa</taxon>
        <taxon>Arthropoda</taxon>
        <taxon>Hexapoda</taxon>
        <taxon>Insecta</taxon>
        <taxon>Pterygota</taxon>
        <taxon>Neoptera</taxon>
        <taxon>Endopterygota</taxon>
        <taxon>Lepidoptera</taxon>
        <taxon>Glossata</taxon>
        <taxon>Ditrysia</taxon>
        <taxon>Yponomeutoidea</taxon>
        <taxon>Plutellidae</taxon>
        <taxon>Plutella</taxon>
    </lineage>
</organism>
<dbReference type="Proteomes" id="UP000823941">
    <property type="component" value="Chromosome 19"/>
</dbReference>
<evidence type="ECO:0000313" key="2">
    <source>
        <dbReference type="Proteomes" id="UP000823941"/>
    </source>
</evidence>
<reference evidence="1 2" key="1">
    <citation type="submission" date="2021-06" db="EMBL/GenBank/DDBJ databases">
        <title>A haploid diamondback moth (Plutella xylostella L.) genome assembly resolves 31 chromosomes and identifies a diamide resistance mutation.</title>
        <authorList>
            <person name="Ward C.M."/>
            <person name="Perry K.D."/>
            <person name="Baker G."/>
            <person name="Powis K."/>
            <person name="Heckel D.G."/>
            <person name="Baxter S.W."/>
        </authorList>
    </citation>
    <scope>NUCLEOTIDE SEQUENCE [LARGE SCALE GENOMIC DNA]</scope>
    <source>
        <strain evidence="1 2">LV</strain>
        <tissue evidence="1">Single pupa</tissue>
    </source>
</reference>
<name>A0ABQ7Q8R9_PLUXY</name>
<sequence>MPRQSSRNDPRQSSRLRKTWCLRILRYCTSSPRPSPPRPRPSIEPAPTAALAYTELAIRNTPSLFG</sequence>
<keyword evidence="2" id="KW-1185">Reference proteome</keyword>